<dbReference type="AlphaFoldDB" id="A0A9N8DTY6"/>
<dbReference type="Proteomes" id="UP001153069">
    <property type="component" value="Unassembled WGS sequence"/>
</dbReference>
<sequence length="160" mass="18440">MAHIPNGGIPFITTWPTLRSWMFAIRRGRLLRKLPDGECVKFQRWGAVFGPKLGVIQDVIPYCPRVQRDLEPLLNKLNAILEDCDSDDEEMDDMTKERICNALDAIRYDNYNSYVNPTQEELATFVRPLLARWLQEMPTNYVIGRSAVPSWRLKPTSQSG</sequence>
<keyword evidence="2" id="KW-1185">Reference proteome</keyword>
<reference evidence="1" key="1">
    <citation type="submission" date="2020-06" db="EMBL/GenBank/DDBJ databases">
        <authorList>
            <consortium name="Plant Systems Biology data submission"/>
        </authorList>
    </citation>
    <scope>NUCLEOTIDE SEQUENCE</scope>
    <source>
        <strain evidence="1">D6</strain>
    </source>
</reference>
<evidence type="ECO:0000313" key="2">
    <source>
        <dbReference type="Proteomes" id="UP001153069"/>
    </source>
</evidence>
<comment type="caution">
    <text evidence="1">The sequence shown here is derived from an EMBL/GenBank/DDBJ whole genome shotgun (WGS) entry which is preliminary data.</text>
</comment>
<evidence type="ECO:0000313" key="1">
    <source>
        <dbReference type="EMBL" id="CAB9508627.1"/>
    </source>
</evidence>
<organism evidence="1 2">
    <name type="scientific">Seminavis robusta</name>
    <dbReference type="NCBI Taxonomy" id="568900"/>
    <lineage>
        <taxon>Eukaryota</taxon>
        <taxon>Sar</taxon>
        <taxon>Stramenopiles</taxon>
        <taxon>Ochrophyta</taxon>
        <taxon>Bacillariophyta</taxon>
        <taxon>Bacillariophyceae</taxon>
        <taxon>Bacillariophycidae</taxon>
        <taxon>Naviculales</taxon>
        <taxon>Naviculaceae</taxon>
        <taxon>Seminavis</taxon>
    </lineage>
</organism>
<dbReference type="EMBL" id="CAICTM010000353">
    <property type="protein sequence ID" value="CAB9508627.1"/>
    <property type="molecule type" value="Genomic_DNA"/>
</dbReference>
<name>A0A9N8DTY6_9STRA</name>
<protein>
    <submittedName>
        <fullName evidence="1">Uncharacterized protein</fullName>
    </submittedName>
</protein>
<proteinExistence type="predicted"/>
<gene>
    <name evidence="1" type="ORF">SEMRO_354_G124810.1</name>
</gene>
<accession>A0A9N8DTY6</accession>